<dbReference type="PANTHER" id="PTHR15549:SF33">
    <property type="entry name" value="MEMBRANE PROTEIN WSC4, PUTATIVE (AFU_ORTHOLOGUE AFUA_5G09020)-RELATED"/>
    <property type="match status" value="1"/>
</dbReference>
<evidence type="ECO:0000313" key="8">
    <source>
        <dbReference type="EMBL" id="KIW53671.1"/>
    </source>
</evidence>
<feature type="transmembrane region" description="Helical" evidence="6">
    <location>
        <begin position="268"/>
        <end position="292"/>
    </location>
</feature>
<evidence type="ECO:0000256" key="7">
    <source>
        <dbReference type="SAM" id="SignalP"/>
    </source>
</evidence>
<feature type="region of interest" description="Disordered" evidence="5">
    <location>
        <begin position="348"/>
        <end position="372"/>
    </location>
</feature>
<reference evidence="8 9" key="1">
    <citation type="submission" date="2015-01" db="EMBL/GenBank/DDBJ databases">
        <title>The Genome Sequence of Exophiala xenobiotica CBS118157.</title>
        <authorList>
            <consortium name="The Broad Institute Genomics Platform"/>
            <person name="Cuomo C."/>
            <person name="de Hoog S."/>
            <person name="Gorbushina A."/>
            <person name="Stielow B."/>
            <person name="Teixiera M."/>
            <person name="Abouelleil A."/>
            <person name="Chapman S.B."/>
            <person name="Priest M."/>
            <person name="Young S.K."/>
            <person name="Wortman J."/>
            <person name="Nusbaum C."/>
            <person name="Birren B."/>
        </authorList>
    </citation>
    <scope>NUCLEOTIDE SEQUENCE [LARGE SCALE GENOMIC DNA]</scope>
    <source>
        <strain evidence="8 9">CBS 118157</strain>
    </source>
</reference>
<dbReference type="Proteomes" id="UP000054342">
    <property type="component" value="Unassembled WGS sequence"/>
</dbReference>
<sequence>MLSTSFLVISLVALRVRALEVTSGSSCADICEGPGLTYSSDLTCKDEDYSSTAKGDTMHDCLVCESTSTADTGDTSTPQNNDIYWFLFNMKYTLQYCLFQSNDSTPNLPQCESDCAGLYPVLQSSWFSPTAAQQYDYCSINNTAFSQHADQCASCLQAGTGSVVLGNFLSVMKSGCDNQPNATKGETIPLQRALFDTATVASGTATQTTTTSTSAAQTTSDGSAATIISSSPSGTTSSSATPSSTTAAAGAAGAPEPTSSSSALSGGAAAGIGVGCGLAAIGAVGALAWFILRRRRNRRTMASGTDFGNTKAAYAAPPYQQMPSPNYPYSQQAQPDYTYAQQIGGSEVHEIDSSETKAGATITNELDGRPMR</sequence>
<keyword evidence="7" id="KW-0732">Signal</keyword>
<evidence type="ECO:0008006" key="10">
    <source>
        <dbReference type="Google" id="ProtNLM"/>
    </source>
</evidence>
<proteinExistence type="predicted"/>
<evidence type="ECO:0000256" key="5">
    <source>
        <dbReference type="SAM" id="MobiDB-lite"/>
    </source>
</evidence>
<dbReference type="EMBL" id="KN847321">
    <property type="protein sequence ID" value="KIW53671.1"/>
    <property type="molecule type" value="Genomic_DNA"/>
</dbReference>
<dbReference type="OrthoDB" id="4120606at2759"/>
<dbReference type="GO" id="GO:0071944">
    <property type="term" value="C:cell periphery"/>
    <property type="evidence" value="ECO:0007669"/>
    <property type="project" value="UniProtKB-ARBA"/>
</dbReference>
<keyword evidence="2 6" id="KW-0812">Transmembrane</keyword>
<accession>A0A0D2BM93</accession>
<feature type="region of interest" description="Disordered" evidence="5">
    <location>
        <begin position="205"/>
        <end position="266"/>
    </location>
</feature>
<dbReference type="GO" id="GO:0016020">
    <property type="term" value="C:membrane"/>
    <property type="evidence" value="ECO:0007669"/>
    <property type="project" value="UniProtKB-SubCell"/>
</dbReference>
<dbReference type="HOGENOM" id="CLU_057549_0_0_1"/>
<keyword evidence="3 6" id="KW-1133">Transmembrane helix</keyword>
<dbReference type="InterPro" id="IPR051694">
    <property type="entry name" value="Immunoregulatory_rcpt-like"/>
</dbReference>
<comment type="subcellular location">
    <subcellularLocation>
        <location evidence="1">Membrane</location>
        <topology evidence="1">Single-pass membrane protein</topology>
    </subcellularLocation>
</comment>
<evidence type="ECO:0000256" key="3">
    <source>
        <dbReference type="ARBA" id="ARBA00022989"/>
    </source>
</evidence>
<keyword evidence="9" id="KW-1185">Reference proteome</keyword>
<evidence type="ECO:0000256" key="1">
    <source>
        <dbReference type="ARBA" id="ARBA00004167"/>
    </source>
</evidence>
<gene>
    <name evidence="8" type="ORF">PV05_09219</name>
</gene>
<feature type="chain" id="PRO_5002249975" description="WSC domain-containing protein" evidence="7">
    <location>
        <begin position="19"/>
        <end position="372"/>
    </location>
</feature>
<dbReference type="AlphaFoldDB" id="A0A0D2BM93"/>
<dbReference type="RefSeq" id="XP_013314255.1">
    <property type="nucleotide sequence ID" value="XM_013458801.1"/>
</dbReference>
<evidence type="ECO:0000256" key="4">
    <source>
        <dbReference type="ARBA" id="ARBA00023136"/>
    </source>
</evidence>
<organism evidence="8 9">
    <name type="scientific">Exophiala xenobiotica</name>
    <dbReference type="NCBI Taxonomy" id="348802"/>
    <lineage>
        <taxon>Eukaryota</taxon>
        <taxon>Fungi</taxon>
        <taxon>Dikarya</taxon>
        <taxon>Ascomycota</taxon>
        <taxon>Pezizomycotina</taxon>
        <taxon>Eurotiomycetes</taxon>
        <taxon>Chaetothyriomycetidae</taxon>
        <taxon>Chaetothyriales</taxon>
        <taxon>Herpotrichiellaceae</taxon>
        <taxon>Exophiala</taxon>
    </lineage>
</organism>
<protein>
    <recommendedName>
        <fullName evidence="10">WSC domain-containing protein</fullName>
    </recommendedName>
</protein>
<keyword evidence="4 6" id="KW-0472">Membrane</keyword>
<dbReference type="PANTHER" id="PTHR15549">
    <property type="entry name" value="PAIRED IMMUNOGLOBULIN-LIKE TYPE 2 RECEPTOR"/>
    <property type="match status" value="1"/>
</dbReference>
<evidence type="ECO:0000256" key="2">
    <source>
        <dbReference type="ARBA" id="ARBA00022692"/>
    </source>
</evidence>
<evidence type="ECO:0000256" key="6">
    <source>
        <dbReference type="SAM" id="Phobius"/>
    </source>
</evidence>
<evidence type="ECO:0000313" key="9">
    <source>
        <dbReference type="Proteomes" id="UP000054342"/>
    </source>
</evidence>
<name>A0A0D2BM93_9EURO</name>
<feature type="signal peptide" evidence="7">
    <location>
        <begin position="1"/>
        <end position="18"/>
    </location>
</feature>
<dbReference type="GeneID" id="25331127"/>